<reference evidence="3 4" key="1">
    <citation type="journal article" date="2024" name="Commun. Biol.">
        <title>Comparative genomic analysis of thermophilic fungi reveals convergent evolutionary adaptations and gene losses.</title>
        <authorList>
            <person name="Steindorff A.S."/>
            <person name="Aguilar-Pontes M.V."/>
            <person name="Robinson A.J."/>
            <person name="Andreopoulos B."/>
            <person name="LaButti K."/>
            <person name="Kuo A."/>
            <person name="Mondo S."/>
            <person name="Riley R."/>
            <person name="Otillar R."/>
            <person name="Haridas S."/>
            <person name="Lipzen A."/>
            <person name="Grimwood J."/>
            <person name="Schmutz J."/>
            <person name="Clum A."/>
            <person name="Reid I.D."/>
            <person name="Moisan M.C."/>
            <person name="Butler G."/>
            <person name="Nguyen T.T.M."/>
            <person name="Dewar K."/>
            <person name="Conant G."/>
            <person name="Drula E."/>
            <person name="Henrissat B."/>
            <person name="Hansel C."/>
            <person name="Singer S."/>
            <person name="Hutchinson M.I."/>
            <person name="de Vries R.P."/>
            <person name="Natvig D.O."/>
            <person name="Powell A.J."/>
            <person name="Tsang A."/>
            <person name="Grigoriev I.V."/>
        </authorList>
    </citation>
    <scope>NUCLEOTIDE SEQUENCE [LARGE SCALE GENOMIC DNA]</scope>
    <source>
        <strain evidence="3 4">CBS 494.80</strain>
    </source>
</reference>
<comment type="caution">
    <text evidence="3">The sequence shown here is derived from an EMBL/GenBank/DDBJ whole genome shotgun (WGS) entry which is preliminary data.</text>
</comment>
<evidence type="ECO:0000259" key="2">
    <source>
        <dbReference type="Pfam" id="PF07985"/>
    </source>
</evidence>
<dbReference type="EMBL" id="JAZHXI010000017">
    <property type="protein sequence ID" value="KAL2062446.1"/>
    <property type="molecule type" value="Genomic_DNA"/>
</dbReference>
<sequence>MNSSSTVALPFPSHSLLKGSEVLLYRQLKIPVTAIDSARCILYEVAFGVVLINNILSFNALLTVLLLLTTTFRCFRTLAELERWNRSLVDAMPTIHTSECTMQLLAPADSSASISIAEPTQLSKSYELQPSKDIAYKQGYQSLAFPLLASETPTDTLPESERSTLSKEELQLLERKKEWLASKHPQKLAEIVTRVVKDRDYAPVTNVVCLGIGEKSSDADYLQFVAVLQIVAQLAITNPDILNNLCVQDPAMTAGKKAMFENHGFKVVDHPAAFLLVDRYTALFEFHLCLGVLCENLQDRPTTELAMYIGNMWSLVDNYGSNSEPLSLKTFDFMLDHDFCRREDMPCDRPYGKRYDFGGLSALEVWWRPSMSMIEKVEARYEAAVKLGFPECIEDFSGACAAGFSAEFSTVRKILVYRYIATRHLDSGGALSFAEYYNQYHSGSLEDPERYDSDYKRWKSILRDPNERDRSWVEYLDGDKALEPWVR</sequence>
<organism evidence="3 4">
    <name type="scientific">Oculimacula yallundae</name>
    <dbReference type="NCBI Taxonomy" id="86028"/>
    <lineage>
        <taxon>Eukaryota</taxon>
        <taxon>Fungi</taxon>
        <taxon>Dikarya</taxon>
        <taxon>Ascomycota</taxon>
        <taxon>Pezizomycotina</taxon>
        <taxon>Leotiomycetes</taxon>
        <taxon>Helotiales</taxon>
        <taxon>Ploettnerulaceae</taxon>
        <taxon>Oculimacula</taxon>
    </lineage>
</organism>
<evidence type="ECO:0000313" key="3">
    <source>
        <dbReference type="EMBL" id="KAL2062446.1"/>
    </source>
</evidence>
<protein>
    <recommendedName>
        <fullName evidence="2">SRR1-like domain-containing protein</fullName>
    </recommendedName>
</protein>
<keyword evidence="4" id="KW-1185">Reference proteome</keyword>
<keyword evidence="1" id="KW-0472">Membrane</keyword>
<feature type="transmembrane region" description="Helical" evidence="1">
    <location>
        <begin position="45"/>
        <end position="68"/>
    </location>
</feature>
<accession>A0ABR4BZA1</accession>
<dbReference type="PANTHER" id="PTHR42080:SF1">
    <property type="entry name" value="SRR1-LIKE DOMAIN-CONTAINING PROTEIN"/>
    <property type="match status" value="1"/>
</dbReference>
<proteinExistence type="predicted"/>
<dbReference type="InterPro" id="IPR012942">
    <property type="entry name" value="SRR1-like"/>
</dbReference>
<dbReference type="Proteomes" id="UP001595075">
    <property type="component" value="Unassembled WGS sequence"/>
</dbReference>
<keyword evidence="1" id="KW-0812">Transmembrane</keyword>
<evidence type="ECO:0000256" key="1">
    <source>
        <dbReference type="SAM" id="Phobius"/>
    </source>
</evidence>
<gene>
    <name evidence="3" type="ORF">VTL71DRAFT_6712</name>
</gene>
<dbReference type="PANTHER" id="PTHR42080">
    <property type="entry name" value="SRR1 DOMAIN-CONTAINING PROTEIN"/>
    <property type="match status" value="1"/>
</dbReference>
<name>A0ABR4BZA1_9HELO</name>
<keyword evidence="1" id="KW-1133">Transmembrane helix</keyword>
<evidence type="ECO:0000313" key="4">
    <source>
        <dbReference type="Proteomes" id="UP001595075"/>
    </source>
</evidence>
<dbReference type="Pfam" id="PF07985">
    <property type="entry name" value="SRR1"/>
    <property type="match status" value="1"/>
</dbReference>
<feature type="domain" description="SRR1-like" evidence="2">
    <location>
        <begin position="198"/>
        <end position="318"/>
    </location>
</feature>